<dbReference type="EMBL" id="BLXT01003024">
    <property type="protein sequence ID" value="GFO00035.1"/>
    <property type="molecule type" value="Genomic_DNA"/>
</dbReference>
<evidence type="ECO:0000313" key="2">
    <source>
        <dbReference type="Proteomes" id="UP000735302"/>
    </source>
</evidence>
<protein>
    <submittedName>
        <fullName evidence="1">Uncharacterized protein</fullName>
    </submittedName>
</protein>
<reference evidence="1 2" key="1">
    <citation type="journal article" date="2021" name="Elife">
        <title>Chloroplast acquisition without the gene transfer in kleptoplastic sea slugs, Plakobranchus ocellatus.</title>
        <authorList>
            <person name="Maeda T."/>
            <person name="Takahashi S."/>
            <person name="Yoshida T."/>
            <person name="Shimamura S."/>
            <person name="Takaki Y."/>
            <person name="Nagai Y."/>
            <person name="Toyoda A."/>
            <person name="Suzuki Y."/>
            <person name="Arimoto A."/>
            <person name="Ishii H."/>
            <person name="Satoh N."/>
            <person name="Nishiyama T."/>
            <person name="Hasebe M."/>
            <person name="Maruyama T."/>
            <person name="Minagawa J."/>
            <person name="Obokata J."/>
            <person name="Shigenobu S."/>
        </authorList>
    </citation>
    <scope>NUCLEOTIDE SEQUENCE [LARGE SCALE GENOMIC DNA]</scope>
</reference>
<dbReference type="Proteomes" id="UP000735302">
    <property type="component" value="Unassembled WGS sequence"/>
</dbReference>
<accession>A0AAV3ZXV6</accession>
<gene>
    <name evidence="1" type="ORF">PoB_002654000</name>
</gene>
<comment type="caution">
    <text evidence="1">The sequence shown here is derived from an EMBL/GenBank/DDBJ whole genome shotgun (WGS) entry which is preliminary data.</text>
</comment>
<name>A0AAV3ZXV6_9GAST</name>
<dbReference type="AlphaFoldDB" id="A0AAV3ZXV6"/>
<keyword evidence="2" id="KW-1185">Reference proteome</keyword>
<organism evidence="1 2">
    <name type="scientific">Plakobranchus ocellatus</name>
    <dbReference type="NCBI Taxonomy" id="259542"/>
    <lineage>
        <taxon>Eukaryota</taxon>
        <taxon>Metazoa</taxon>
        <taxon>Spiralia</taxon>
        <taxon>Lophotrochozoa</taxon>
        <taxon>Mollusca</taxon>
        <taxon>Gastropoda</taxon>
        <taxon>Heterobranchia</taxon>
        <taxon>Euthyneura</taxon>
        <taxon>Panpulmonata</taxon>
        <taxon>Sacoglossa</taxon>
        <taxon>Placobranchoidea</taxon>
        <taxon>Plakobranchidae</taxon>
        <taxon>Plakobranchus</taxon>
    </lineage>
</organism>
<sequence>MIQIVGDFDKDLEDQSSIKFRNEKNNYENKCVSKIASRAWDVDGTVASESALRSAGTLLWRIRAAPPGLAEGLKA</sequence>
<evidence type="ECO:0000313" key="1">
    <source>
        <dbReference type="EMBL" id="GFO00035.1"/>
    </source>
</evidence>
<proteinExistence type="predicted"/>